<proteinExistence type="predicted"/>
<reference evidence="2 3" key="1">
    <citation type="journal article" date="2020" name="Nature">
        <title>Six reference-quality genomes reveal evolution of bat adaptations.</title>
        <authorList>
            <person name="Jebb D."/>
            <person name="Huang Z."/>
            <person name="Pippel M."/>
            <person name="Hughes G.M."/>
            <person name="Lavrichenko K."/>
            <person name="Devanna P."/>
            <person name="Winkler S."/>
            <person name="Jermiin L.S."/>
            <person name="Skirmuntt E.C."/>
            <person name="Katzourakis A."/>
            <person name="Burkitt-Gray L."/>
            <person name="Ray D.A."/>
            <person name="Sullivan K.A.M."/>
            <person name="Roscito J.G."/>
            <person name="Kirilenko B.M."/>
            <person name="Davalos L.M."/>
            <person name="Corthals A.P."/>
            <person name="Power M.L."/>
            <person name="Jones G."/>
            <person name="Ransome R.D."/>
            <person name="Dechmann D.K.N."/>
            <person name="Locatelli A.G."/>
            <person name="Puechmaille S.J."/>
            <person name="Fedrigo O."/>
            <person name="Jarvis E.D."/>
            <person name="Hiller M."/>
            <person name="Vernes S.C."/>
            <person name="Myers E.W."/>
            <person name="Teeling E.C."/>
        </authorList>
    </citation>
    <scope>NUCLEOTIDE SEQUENCE [LARGE SCALE GENOMIC DNA]</scope>
    <source>
        <strain evidence="2">MRouAeg1</strain>
        <tissue evidence="2">Muscle</tissue>
    </source>
</reference>
<dbReference type="EMBL" id="JACASE010000015">
    <property type="protein sequence ID" value="KAF6404937.1"/>
    <property type="molecule type" value="Genomic_DNA"/>
</dbReference>
<evidence type="ECO:0000313" key="2">
    <source>
        <dbReference type="EMBL" id="KAF6404937.1"/>
    </source>
</evidence>
<keyword evidence="3" id="KW-1185">Reference proteome</keyword>
<protein>
    <submittedName>
        <fullName evidence="2">Uncharacterized protein</fullName>
    </submittedName>
</protein>
<dbReference type="Proteomes" id="UP000593571">
    <property type="component" value="Unassembled WGS sequence"/>
</dbReference>
<feature type="region of interest" description="Disordered" evidence="1">
    <location>
        <begin position="1"/>
        <end position="82"/>
    </location>
</feature>
<sequence length="117" mass="12801">MRKKGITMYGPRCRNAGQNGSRKSPRTRQPSGGGRGRGCRPRGPPVLACDQLLRHRRGESGLTVSSGPPGSRGAVTSPPVLPSPTWKLFGCLHPTLYRESSLSTREQSDRVFKCRTR</sequence>
<evidence type="ECO:0000256" key="1">
    <source>
        <dbReference type="SAM" id="MobiDB-lite"/>
    </source>
</evidence>
<dbReference type="AlphaFoldDB" id="A0A7J8C277"/>
<name>A0A7J8C277_ROUAE</name>
<organism evidence="2 3">
    <name type="scientific">Rousettus aegyptiacus</name>
    <name type="common">Egyptian fruit bat</name>
    <name type="synonym">Pteropus aegyptiacus</name>
    <dbReference type="NCBI Taxonomy" id="9407"/>
    <lineage>
        <taxon>Eukaryota</taxon>
        <taxon>Metazoa</taxon>
        <taxon>Chordata</taxon>
        <taxon>Craniata</taxon>
        <taxon>Vertebrata</taxon>
        <taxon>Euteleostomi</taxon>
        <taxon>Mammalia</taxon>
        <taxon>Eutheria</taxon>
        <taxon>Laurasiatheria</taxon>
        <taxon>Chiroptera</taxon>
        <taxon>Yinpterochiroptera</taxon>
        <taxon>Pteropodoidea</taxon>
        <taxon>Pteropodidae</taxon>
        <taxon>Rousettinae</taxon>
        <taxon>Rousettus</taxon>
    </lineage>
</organism>
<comment type="caution">
    <text evidence="2">The sequence shown here is derived from an EMBL/GenBank/DDBJ whole genome shotgun (WGS) entry which is preliminary data.</text>
</comment>
<accession>A0A7J8C277</accession>
<evidence type="ECO:0000313" key="3">
    <source>
        <dbReference type="Proteomes" id="UP000593571"/>
    </source>
</evidence>
<gene>
    <name evidence="2" type="ORF">HJG63_009268</name>
</gene>